<keyword evidence="2" id="KW-1185">Reference proteome</keyword>
<dbReference type="Proteomes" id="UP000449710">
    <property type="component" value="Unassembled WGS sequence"/>
</dbReference>
<protein>
    <submittedName>
        <fullName evidence="1">Uncharacterized protein</fullName>
    </submittedName>
</protein>
<accession>A0AA44BF49</accession>
<name>A0AA44BF49_9CLOT</name>
<dbReference type="RefSeq" id="WP_160723572.1">
    <property type="nucleotide sequence ID" value="NZ_SUMG01000041.1"/>
</dbReference>
<comment type="caution">
    <text evidence="1">The sequence shown here is derived from an EMBL/GenBank/DDBJ whole genome shotgun (WGS) entry which is preliminary data.</text>
</comment>
<evidence type="ECO:0000313" key="2">
    <source>
        <dbReference type="Proteomes" id="UP000449710"/>
    </source>
</evidence>
<reference evidence="1 2" key="1">
    <citation type="submission" date="2019-04" db="EMBL/GenBank/DDBJ databases">
        <title>Isachenkonia alkalipeptolytica gen. nov. sp. nov. a new anaerobic, alkiliphilic organothrophic bacterium capable to reduce synthesized ferrihydrite isolated from a soda lake.</title>
        <authorList>
            <person name="Toshchakov S.V."/>
            <person name="Zavarzina D.G."/>
            <person name="Zhilina T.N."/>
            <person name="Kostrikina N.A."/>
            <person name="Kublanov I.V."/>
        </authorList>
    </citation>
    <scope>NUCLEOTIDE SEQUENCE [LARGE SCALE GENOMIC DNA]</scope>
    <source>
        <strain evidence="1 2">Z-1701</strain>
    </source>
</reference>
<sequence length="61" mass="6692">MANSLKCAKCGGGLELAIWYDGIDDKGYDIQLSCKVCPYTYPIARTSKQGELDTVAVEPYK</sequence>
<gene>
    <name evidence="1" type="ORF">ISALK_14370</name>
</gene>
<dbReference type="AlphaFoldDB" id="A0AA44BF49"/>
<organism evidence="1 2">
    <name type="scientific">Isachenkonia alkalipeptolytica</name>
    <dbReference type="NCBI Taxonomy" id="2565777"/>
    <lineage>
        <taxon>Bacteria</taxon>
        <taxon>Bacillati</taxon>
        <taxon>Bacillota</taxon>
        <taxon>Clostridia</taxon>
        <taxon>Eubacteriales</taxon>
        <taxon>Clostridiaceae</taxon>
        <taxon>Isachenkonia</taxon>
    </lineage>
</organism>
<proteinExistence type="predicted"/>
<dbReference type="EMBL" id="SUMG01000041">
    <property type="protein sequence ID" value="NBG89667.1"/>
    <property type="molecule type" value="Genomic_DNA"/>
</dbReference>
<evidence type="ECO:0000313" key="1">
    <source>
        <dbReference type="EMBL" id="NBG89667.1"/>
    </source>
</evidence>